<organism evidence="1 2">
    <name type="scientific">Paraburkholderia fungorum</name>
    <dbReference type="NCBI Taxonomy" id="134537"/>
    <lineage>
        <taxon>Bacteria</taxon>
        <taxon>Pseudomonadati</taxon>
        <taxon>Pseudomonadota</taxon>
        <taxon>Betaproteobacteria</taxon>
        <taxon>Burkholderiales</taxon>
        <taxon>Burkholderiaceae</taxon>
        <taxon>Paraburkholderia</taxon>
    </lineage>
</organism>
<dbReference type="AlphaFoldDB" id="A0A1H1H8G2"/>
<accession>A0A1H1H8G2</accession>
<sequence>MDDDFLCYSAHFELPAGVRLPQDTYRVSAPNGAAWDLLATPTRPAASGVGTMCIVIHCAKPRETASPETIDPGRA</sequence>
<dbReference type="EMBL" id="FNKP01000002">
    <property type="protein sequence ID" value="SDR21734.1"/>
    <property type="molecule type" value="Genomic_DNA"/>
</dbReference>
<reference evidence="2" key="1">
    <citation type="submission" date="2016-10" db="EMBL/GenBank/DDBJ databases">
        <authorList>
            <person name="Varghese N."/>
        </authorList>
    </citation>
    <scope>NUCLEOTIDE SEQUENCE [LARGE SCALE GENOMIC DNA]</scope>
    <source>
        <strain evidence="2">GAS106B</strain>
    </source>
</reference>
<proteinExistence type="predicted"/>
<dbReference type="Proteomes" id="UP000183487">
    <property type="component" value="Unassembled WGS sequence"/>
</dbReference>
<keyword evidence="2" id="KW-1185">Reference proteome</keyword>
<name>A0A1H1H8G2_9BURK</name>
<gene>
    <name evidence="1" type="ORF">SAMN05443245_3633</name>
</gene>
<protein>
    <submittedName>
        <fullName evidence="1">Uncharacterized protein</fullName>
    </submittedName>
</protein>
<evidence type="ECO:0000313" key="2">
    <source>
        <dbReference type="Proteomes" id="UP000183487"/>
    </source>
</evidence>
<evidence type="ECO:0000313" key="1">
    <source>
        <dbReference type="EMBL" id="SDR21734.1"/>
    </source>
</evidence>